<feature type="region of interest" description="Disordered" evidence="6">
    <location>
        <begin position="44"/>
        <end position="64"/>
    </location>
</feature>
<feature type="region of interest" description="Disordered" evidence="6">
    <location>
        <begin position="1"/>
        <end position="30"/>
    </location>
</feature>
<evidence type="ECO:0000313" key="9">
    <source>
        <dbReference type="Proteomes" id="UP000518266"/>
    </source>
</evidence>
<comment type="cofactor">
    <cofactor evidence="1">
        <name>Ca(2+)</name>
        <dbReference type="ChEBI" id="CHEBI:29108"/>
    </cofactor>
</comment>
<reference evidence="8 9" key="1">
    <citation type="submission" date="2020-03" db="EMBL/GenBank/DDBJ databases">
        <title>Dissostichus mawsoni Genome sequencing and assembly.</title>
        <authorList>
            <person name="Park H."/>
        </authorList>
    </citation>
    <scope>NUCLEOTIDE SEQUENCE [LARGE SCALE GENOMIC DNA]</scope>
    <source>
        <strain evidence="8">DM0001</strain>
        <tissue evidence="8">Muscle</tissue>
    </source>
</reference>
<evidence type="ECO:0000256" key="5">
    <source>
        <dbReference type="ARBA" id="ARBA00023180"/>
    </source>
</evidence>
<feature type="region of interest" description="Disordered" evidence="6">
    <location>
        <begin position="415"/>
        <end position="461"/>
    </location>
</feature>
<evidence type="ECO:0000259" key="7">
    <source>
        <dbReference type="Pfam" id="PF00884"/>
    </source>
</evidence>
<comment type="caution">
    <text evidence="8">The sequence shown here is derived from an EMBL/GenBank/DDBJ whole genome shotgun (WGS) entry which is preliminary data.</text>
</comment>
<name>A0A7J5YLM6_DISMA</name>
<evidence type="ECO:0000256" key="3">
    <source>
        <dbReference type="ARBA" id="ARBA00022729"/>
    </source>
</evidence>
<dbReference type="EMBL" id="JAAKFY010000012">
    <property type="protein sequence ID" value="KAF3849208.1"/>
    <property type="molecule type" value="Genomic_DNA"/>
</dbReference>
<dbReference type="AlphaFoldDB" id="A0A7J5YLM6"/>
<evidence type="ECO:0000256" key="1">
    <source>
        <dbReference type="ARBA" id="ARBA00001913"/>
    </source>
</evidence>
<dbReference type="GO" id="GO:0005539">
    <property type="term" value="F:glycosaminoglycan binding"/>
    <property type="evidence" value="ECO:0007669"/>
    <property type="project" value="TreeGrafter"/>
</dbReference>
<keyword evidence="4" id="KW-0378">Hydrolase</keyword>
<feature type="compositionally biased region" description="Basic and acidic residues" evidence="6">
    <location>
        <begin position="8"/>
        <end position="19"/>
    </location>
</feature>
<protein>
    <recommendedName>
        <fullName evidence="7">Sulfatase N-terminal domain-containing protein</fullName>
    </recommendedName>
</protein>
<dbReference type="PANTHER" id="PTHR43108:SF9">
    <property type="entry name" value="N-ACETYLGLUCOSAMINE-6-SULFATASE"/>
    <property type="match status" value="1"/>
</dbReference>
<dbReference type="PROSITE" id="PS00523">
    <property type="entry name" value="SULFATASE_1"/>
    <property type="match status" value="1"/>
</dbReference>
<dbReference type="SUPFAM" id="SSF53649">
    <property type="entry name" value="Alkaline phosphatase-like"/>
    <property type="match status" value="1"/>
</dbReference>
<organism evidence="8 9">
    <name type="scientific">Dissostichus mawsoni</name>
    <name type="common">Antarctic cod</name>
    <dbReference type="NCBI Taxonomy" id="36200"/>
    <lineage>
        <taxon>Eukaryota</taxon>
        <taxon>Metazoa</taxon>
        <taxon>Chordata</taxon>
        <taxon>Craniata</taxon>
        <taxon>Vertebrata</taxon>
        <taxon>Euteleostomi</taxon>
        <taxon>Actinopterygii</taxon>
        <taxon>Neopterygii</taxon>
        <taxon>Teleostei</taxon>
        <taxon>Neoteleostei</taxon>
        <taxon>Acanthomorphata</taxon>
        <taxon>Eupercaria</taxon>
        <taxon>Perciformes</taxon>
        <taxon>Notothenioidei</taxon>
        <taxon>Nototheniidae</taxon>
        <taxon>Dissostichus</taxon>
    </lineage>
</organism>
<sequence>MLWPNGSFEERTRSDRTPVERTPCSGHPPHGAAHLLRQVLCTDRQTEQHHPHPRRRSGCSSGGDVHRTPLCCPSRSSVLTGQYPHNHEVRNNSLSGNCSSIQWQKGPESTAFPIYLNKQKYQTFFAGKYLNQYGKKDEGEVGHVPPGWDQWHALVGNSQYYNYTLSVNGKEEKHADSYEQDYFTDLIYQKEFSDVKAPRGGSFDKPGKDKHWLLRQPVSPMPKTSLTFLDNAYRKRWQTLLSVDDMVELLVKKLESIKELDNTYIIYTSDNGYHTGQFSLPIDKRQLYEFDIRVPLMVRGPGIKPNQTLQAPVLNIDLAPTILDISGVNLTTLNVDGQSFLSQMAPTLRNGTARPFFLVEYTGEGHEKTDPACPKLGPGLSQCFPDCVCEDAYNNTYACVRTLDKGHDLQYCEPPPAGEHREVGGPGRPAGDEPAAHKAPVLSGRQLPGRQVKQSQRSVKAASCPQWKTGWFI</sequence>
<proteinExistence type="inferred from homology"/>
<comment type="similarity">
    <text evidence="2">Belongs to the sulfatase family.</text>
</comment>
<dbReference type="Proteomes" id="UP000518266">
    <property type="component" value="Unassembled WGS sequence"/>
</dbReference>
<keyword evidence="5" id="KW-0325">Glycoprotein</keyword>
<evidence type="ECO:0000256" key="6">
    <source>
        <dbReference type="SAM" id="MobiDB-lite"/>
    </source>
</evidence>
<evidence type="ECO:0000256" key="4">
    <source>
        <dbReference type="ARBA" id="ARBA00022801"/>
    </source>
</evidence>
<evidence type="ECO:0000313" key="8">
    <source>
        <dbReference type="EMBL" id="KAF3849208.1"/>
    </source>
</evidence>
<dbReference type="InterPro" id="IPR017850">
    <property type="entry name" value="Alkaline_phosphatase_core_sf"/>
</dbReference>
<dbReference type="Gene3D" id="3.40.720.10">
    <property type="entry name" value="Alkaline Phosphatase, subunit A"/>
    <property type="match status" value="1"/>
</dbReference>
<dbReference type="InterPro" id="IPR024607">
    <property type="entry name" value="Sulfatase_CS"/>
</dbReference>
<gene>
    <name evidence="8" type="ORF">F7725_015705</name>
</gene>
<dbReference type="Pfam" id="PF00884">
    <property type="entry name" value="Sulfatase"/>
    <property type="match status" value="1"/>
</dbReference>
<dbReference type="GO" id="GO:0008449">
    <property type="term" value="F:N-acetylglucosamine-6-sulfatase activity"/>
    <property type="evidence" value="ECO:0007669"/>
    <property type="project" value="TreeGrafter"/>
</dbReference>
<dbReference type="PANTHER" id="PTHR43108">
    <property type="entry name" value="N-ACETYLGLUCOSAMINE-6-SULFATASE FAMILY MEMBER"/>
    <property type="match status" value="1"/>
</dbReference>
<dbReference type="OrthoDB" id="96314at2759"/>
<feature type="domain" description="Sulfatase N-terminal" evidence="7">
    <location>
        <begin position="68"/>
        <end position="328"/>
    </location>
</feature>
<accession>A0A7J5YLM6</accession>
<keyword evidence="3" id="KW-0732">Signal</keyword>
<keyword evidence="9" id="KW-1185">Reference proteome</keyword>
<evidence type="ECO:0000256" key="2">
    <source>
        <dbReference type="ARBA" id="ARBA00008779"/>
    </source>
</evidence>
<dbReference type="CDD" id="cd16147">
    <property type="entry name" value="G6S"/>
    <property type="match status" value="1"/>
</dbReference>
<dbReference type="InterPro" id="IPR000917">
    <property type="entry name" value="Sulfatase_N"/>
</dbReference>